<comment type="pathway">
    <text evidence="2 9">Amino-acid biosynthesis; L-histidine biosynthesis; L-histidine from 5-phospho-alpha-D-ribose 1-diphosphate: step 7/9.</text>
</comment>
<dbReference type="Proteomes" id="UP000741360">
    <property type="component" value="Unassembled WGS sequence"/>
</dbReference>
<dbReference type="Gene3D" id="3.90.1150.10">
    <property type="entry name" value="Aspartate Aminotransferase, domain 1"/>
    <property type="match status" value="1"/>
</dbReference>
<protein>
    <recommendedName>
        <fullName evidence="9">Histidinol-phosphate aminotransferase</fullName>
        <ecNumber evidence="9">2.6.1.9</ecNumber>
    </recommendedName>
    <alternativeName>
        <fullName evidence="9">Imidazole acetol-phosphate transaminase</fullName>
    </alternativeName>
</protein>
<evidence type="ECO:0000256" key="7">
    <source>
        <dbReference type="ARBA" id="ARBA00022898"/>
    </source>
</evidence>
<gene>
    <name evidence="9" type="primary">hisC</name>
    <name evidence="11" type="ORF">HYY65_01500</name>
</gene>
<dbReference type="EMBL" id="JACPSX010000027">
    <property type="protein sequence ID" value="MBI3013751.1"/>
    <property type="molecule type" value="Genomic_DNA"/>
</dbReference>
<dbReference type="InterPro" id="IPR050106">
    <property type="entry name" value="HistidinolP_aminotransfase"/>
</dbReference>
<evidence type="ECO:0000313" key="12">
    <source>
        <dbReference type="Proteomes" id="UP000741360"/>
    </source>
</evidence>
<comment type="similarity">
    <text evidence="3 9">Belongs to the class-II pyridoxal-phosphate-dependent aminotransferase family. Histidinol-phosphate aminotransferase subfamily.</text>
</comment>
<sequence>MTDWVAPHIKSLPFYVPGKPVEELEEELGIQEAVKLASNENPLGPSPRALAAMEKAMSQVHRYPEGGSVYLRRRLARIHGVDVEQILVGNGSNEILELIAKTFLRPGEEGIYAEQAFVVYPMIVQSLGGVKVGVPLQDFCHDLEAMADRITPNTRLIFIANPNNPTGTSVGARQMERFLDRVPPRALVVCDEAYFEYVERPDFPRSLEYLAQGHNLFVLRTFSKIYGLAGMRVGYLVGKRELVEYVNRVREPFNVNSLAQAAALGALEDTEHVARTLDVNSRGKKFLYALFGDLGLPFVPTEANFVLVQVDREKEIYEKLLREGVIVRPMSGWGLPGYLRVSIGLPAENERFARALRKIWRGE</sequence>
<dbReference type="EC" id="2.6.1.9" evidence="9"/>
<dbReference type="InterPro" id="IPR015422">
    <property type="entry name" value="PyrdxlP-dep_Trfase_small"/>
</dbReference>
<dbReference type="CDD" id="cd00609">
    <property type="entry name" value="AAT_like"/>
    <property type="match status" value="1"/>
</dbReference>
<dbReference type="InterPro" id="IPR015421">
    <property type="entry name" value="PyrdxlP-dep_Trfase_major"/>
</dbReference>
<evidence type="ECO:0000256" key="4">
    <source>
        <dbReference type="ARBA" id="ARBA00011738"/>
    </source>
</evidence>
<organism evidence="11 12">
    <name type="scientific">Tectimicrobiota bacterium</name>
    <dbReference type="NCBI Taxonomy" id="2528274"/>
    <lineage>
        <taxon>Bacteria</taxon>
        <taxon>Pseudomonadati</taxon>
        <taxon>Nitrospinota/Tectimicrobiota group</taxon>
        <taxon>Candidatus Tectimicrobiota</taxon>
    </lineage>
</organism>
<evidence type="ECO:0000259" key="10">
    <source>
        <dbReference type="Pfam" id="PF00155"/>
    </source>
</evidence>
<evidence type="ECO:0000256" key="5">
    <source>
        <dbReference type="ARBA" id="ARBA00022576"/>
    </source>
</evidence>
<dbReference type="Pfam" id="PF00155">
    <property type="entry name" value="Aminotran_1_2"/>
    <property type="match status" value="1"/>
</dbReference>
<keyword evidence="5 9" id="KW-0032">Aminotransferase</keyword>
<comment type="catalytic activity">
    <reaction evidence="8 9">
        <text>L-histidinol phosphate + 2-oxoglutarate = 3-(imidazol-4-yl)-2-oxopropyl phosphate + L-glutamate</text>
        <dbReference type="Rhea" id="RHEA:23744"/>
        <dbReference type="ChEBI" id="CHEBI:16810"/>
        <dbReference type="ChEBI" id="CHEBI:29985"/>
        <dbReference type="ChEBI" id="CHEBI:57766"/>
        <dbReference type="ChEBI" id="CHEBI:57980"/>
        <dbReference type="EC" id="2.6.1.9"/>
    </reaction>
</comment>
<evidence type="ECO:0000256" key="3">
    <source>
        <dbReference type="ARBA" id="ARBA00007970"/>
    </source>
</evidence>
<dbReference type="NCBIfam" id="TIGR01141">
    <property type="entry name" value="hisC"/>
    <property type="match status" value="1"/>
</dbReference>
<accession>A0A932M096</accession>
<keyword evidence="7 9" id="KW-0663">Pyridoxal phosphate</keyword>
<dbReference type="InterPro" id="IPR005861">
    <property type="entry name" value="HisP_aminotrans"/>
</dbReference>
<evidence type="ECO:0000256" key="1">
    <source>
        <dbReference type="ARBA" id="ARBA00001933"/>
    </source>
</evidence>
<evidence type="ECO:0000256" key="8">
    <source>
        <dbReference type="ARBA" id="ARBA00047481"/>
    </source>
</evidence>
<evidence type="ECO:0000256" key="2">
    <source>
        <dbReference type="ARBA" id="ARBA00005011"/>
    </source>
</evidence>
<comment type="subunit">
    <text evidence="4 9">Homodimer.</text>
</comment>
<evidence type="ECO:0000313" key="11">
    <source>
        <dbReference type="EMBL" id="MBI3013751.1"/>
    </source>
</evidence>
<keyword evidence="9" id="KW-0028">Amino-acid biosynthesis</keyword>
<dbReference type="HAMAP" id="MF_01023">
    <property type="entry name" value="HisC_aminotrans_2"/>
    <property type="match status" value="1"/>
</dbReference>
<proteinExistence type="inferred from homology"/>
<dbReference type="PANTHER" id="PTHR43643:SF3">
    <property type="entry name" value="HISTIDINOL-PHOSPHATE AMINOTRANSFERASE"/>
    <property type="match status" value="1"/>
</dbReference>
<feature type="domain" description="Aminotransferase class I/classII large" evidence="10">
    <location>
        <begin position="33"/>
        <end position="356"/>
    </location>
</feature>
<feature type="modified residue" description="N6-(pyridoxal phosphate)lysine" evidence="9">
    <location>
        <position position="224"/>
    </location>
</feature>
<dbReference type="PANTHER" id="PTHR43643">
    <property type="entry name" value="HISTIDINOL-PHOSPHATE AMINOTRANSFERASE 2"/>
    <property type="match status" value="1"/>
</dbReference>
<name>A0A932M096_UNCTE</name>
<dbReference type="GO" id="GO:0004400">
    <property type="term" value="F:histidinol-phosphate transaminase activity"/>
    <property type="evidence" value="ECO:0007669"/>
    <property type="project" value="UniProtKB-UniRule"/>
</dbReference>
<dbReference type="Gene3D" id="3.40.640.10">
    <property type="entry name" value="Type I PLP-dependent aspartate aminotransferase-like (Major domain)"/>
    <property type="match status" value="1"/>
</dbReference>
<evidence type="ECO:0000256" key="9">
    <source>
        <dbReference type="HAMAP-Rule" id="MF_01023"/>
    </source>
</evidence>
<comment type="caution">
    <text evidence="11">The sequence shown here is derived from an EMBL/GenBank/DDBJ whole genome shotgun (WGS) entry which is preliminary data.</text>
</comment>
<dbReference type="InterPro" id="IPR015424">
    <property type="entry name" value="PyrdxlP-dep_Trfase"/>
</dbReference>
<dbReference type="InterPro" id="IPR004839">
    <property type="entry name" value="Aminotransferase_I/II_large"/>
</dbReference>
<dbReference type="GO" id="GO:0000105">
    <property type="term" value="P:L-histidine biosynthetic process"/>
    <property type="evidence" value="ECO:0007669"/>
    <property type="project" value="UniProtKB-UniRule"/>
</dbReference>
<comment type="cofactor">
    <cofactor evidence="1 9">
        <name>pyridoxal 5'-phosphate</name>
        <dbReference type="ChEBI" id="CHEBI:597326"/>
    </cofactor>
</comment>
<dbReference type="AlphaFoldDB" id="A0A932M096"/>
<reference evidence="11" key="1">
    <citation type="submission" date="2020-07" db="EMBL/GenBank/DDBJ databases">
        <title>Huge and variable diversity of episymbiotic CPR bacteria and DPANN archaea in groundwater ecosystems.</title>
        <authorList>
            <person name="He C.Y."/>
            <person name="Keren R."/>
            <person name="Whittaker M."/>
            <person name="Farag I.F."/>
            <person name="Doudna J."/>
            <person name="Cate J.H.D."/>
            <person name="Banfield J.F."/>
        </authorList>
    </citation>
    <scope>NUCLEOTIDE SEQUENCE</scope>
    <source>
        <strain evidence="11">NC_groundwater_717_Ag_S-0.2um_59_8</strain>
    </source>
</reference>
<dbReference type="SUPFAM" id="SSF53383">
    <property type="entry name" value="PLP-dependent transferases"/>
    <property type="match status" value="1"/>
</dbReference>
<evidence type="ECO:0000256" key="6">
    <source>
        <dbReference type="ARBA" id="ARBA00022679"/>
    </source>
</evidence>
<keyword evidence="9" id="KW-0368">Histidine biosynthesis</keyword>
<keyword evidence="6 9" id="KW-0808">Transferase</keyword>
<dbReference type="GO" id="GO:0030170">
    <property type="term" value="F:pyridoxal phosphate binding"/>
    <property type="evidence" value="ECO:0007669"/>
    <property type="project" value="InterPro"/>
</dbReference>